<dbReference type="EMBL" id="CADCVO010000592">
    <property type="protein sequence ID" value="CAA9527058.1"/>
    <property type="molecule type" value="Genomic_DNA"/>
</dbReference>
<sequence>MRRTTTGPGGDLRVRGGNDGQALDRHDVPRAGGLAVGLSRMGGPPPICARRRRRPAARHPRGPPRSPRRLRQPAPPRRARPGGRRAPRAQARRTAHAGGEPVGAGASPARQDHDPGLYLVAVKTLLAAHVGWAMDSHMRTELVLESGIERSSGETGVASSTRPTYPRQECFGIIEAEDESHGLSAHPAVETASMLLPSGSSTYAA</sequence>
<proteinExistence type="predicted"/>
<reference evidence="2" key="1">
    <citation type="submission" date="2020-02" db="EMBL/GenBank/DDBJ databases">
        <authorList>
            <person name="Meier V. D."/>
        </authorList>
    </citation>
    <scope>NUCLEOTIDE SEQUENCE</scope>
    <source>
        <strain evidence="2">AVDCRST_MAG13</strain>
    </source>
</reference>
<organism evidence="2">
    <name type="scientific">uncultured Solirubrobacteraceae bacterium</name>
    <dbReference type="NCBI Taxonomy" id="1162706"/>
    <lineage>
        <taxon>Bacteria</taxon>
        <taxon>Bacillati</taxon>
        <taxon>Actinomycetota</taxon>
        <taxon>Thermoleophilia</taxon>
        <taxon>Solirubrobacterales</taxon>
        <taxon>Solirubrobacteraceae</taxon>
        <taxon>environmental samples</taxon>
    </lineage>
</organism>
<dbReference type="AlphaFoldDB" id="A0A6J4TM43"/>
<evidence type="ECO:0000256" key="1">
    <source>
        <dbReference type="SAM" id="MobiDB-lite"/>
    </source>
</evidence>
<protein>
    <submittedName>
        <fullName evidence="2">Uncharacterized protein</fullName>
    </submittedName>
</protein>
<name>A0A6J4TM43_9ACTN</name>
<feature type="region of interest" description="Disordered" evidence="1">
    <location>
        <begin position="1"/>
        <end position="111"/>
    </location>
</feature>
<accession>A0A6J4TM43</accession>
<feature type="compositionally biased region" description="Basic residues" evidence="1">
    <location>
        <begin position="49"/>
        <end position="95"/>
    </location>
</feature>
<feature type="compositionally biased region" description="Basic and acidic residues" evidence="1">
    <location>
        <begin position="12"/>
        <end position="29"/>
    </location>
</feature>
<gene>
    <name evidence="2" type="ORF">AVDCRST_MAG13-3829</name>
</gene>
<evidence type="ECO:0000313" key="2">
    <source>
        <dbReference type="EMBL" id="CAA9527058.1"/>
    </source>
</evidence>